<name>S3DK11_GLAL2</name>
<keyword evidence="3" id="KW-1185">Reference proteome</keyword>
<evidence type="ECO:0000313" key="2">
    <source>
        <dbReference type="EMBL" id="EPE32391.1"/>
    </source>
</evidence>
<evidence type="ECO:0008006" key="4">
    <source>
        <dbReference type="Google" id="ProtNLM"/>
    </source>
</evidence>
<evidence type="ECO:0000313" key="3">
    <source>
        <dbReference type="Proteomes" id="UP000016922"/>
    </source>
</evidence>
<dbReference type="GeneID" id="19466577"/>
<gene>
    <name evidence="2" type="ORF">GLAREA_07524</name>
</gene>
<proteinExistence type="predicted"/>
<dbReference type="eggNOG" id="ENOG502SPNY">
    <property type="taxonomic scope" value="Eukaryota"/>
</dbReference>
<feature type="compositionally biased region" description="Polar residues" evidence="1">
    <location>
        <begin position="1"/>
        <end position="23"/>
    </location>
</feature>
<dbReference type="RefSeq" id="XP_008080403.1">
    <property type="nucleotide sequence ID" value="XM_008082212.1"/>
</dbReference>
<evidence type="ECO:0000256" key="1">
    <source>
        <dbReference type="SAM" id="MobiDB-lite"/>
    </source>
</evidence>
<dbReference type="KEGG" id="glz:GLAREA_07524"/>
<dbReference type="OMA" id="CKHIYWV"/>
<dbReference type="HOGENOM" id="CLU_555526_0_0_1"/>
<accession>S3DK11</accession>
<organism evidence="2 3">
    <name type="scientific">Glarea lozoyensis (strain ATCC 20868 / MF5171)</name>
    <dbReference type="NCBI Taxonomy" id="1116229"/>
    <lineage>
        <taxon>Eukaryota</taxon>
        <taxon>Fungi</taxon>
        <taxon>Dikarya</taxon>
        <taxon>Ascomycota</taxon>
        <taxon>Pezizomycotina</taxon>
        <taxon>Leotiomycetes</taxon>
        <taxon>Helotiales</taxon>
        <taxon>Helotiaceae</taxon>
        <taxon>Glarea</taxon>
    </lineage>
</organism>
<feature type="region of interest" description="Disordered" evidence="1">
    <location>
        <begin position="1"/>
        <end position="82"/>
    </location>
</feature>
<feature type="compositionally biased region" description="Acidic residues" evidence="1">
    <location>
        <begin position="54"/>
        <end position="76"/>
    </location>
</feature>
<feature type="compositionally biased region" description="Basic residues" evidence="1">
    <location>
        <begin position="24"/>
        <end position="34"/>
    </location>
</feature>
<sequence length="491" mass="54744">MSPTGLNFSQLSINPKMQASGSSRHGRQTAKGKGRAPPDDTPTSPTEHTKQDSSDEEDEDDEDNESGTEDEDDADQTTDTISGKPLFALDHCRQIGAKYAFQIAYAEVQNISVRISPVDPNGMSITCSCSMDFCPHSKWLLEQLARSKTRGSGRDPGPYEHITTTGLSNICHKLGWELVETGVVAAENEYQLQKQESRNTELQTESVQDKVDTVCDILATLSPNKFAGDFKSSIFGHNYAHSNSDNILAPRDLETTVGRMLFGDDDLLQRFKSLVPSELRATEYFRKMAERADYMTRLLDAFSRSGRQHHDIDHDVIWCAQQLVNIVDSIHQNVTLRQPLSPESRGEAARALVKILDIVIYKNRELYQDRDPAVRRKRPHGEPQTERNLYMRLIGVNGDSNPAGGTFVLRALEDLPEAVGHVEKLEEQLAMLDSVAWSAPQAYLSKLRGIVSRLRGDSSSSSMKARYPSTTMKTRKRRDAGGDTSSAKRLK</sequence>
<dbReference type="Proteomes" id="UP000016922">
    <property type="component" value="Unassembled WGS sequence"/>
</dbReference>
<dbReference type="OrthoDB" id="5387895at2759"/>
<dbReference type="AlphaFoldDB" id="S3DK11"/>
<reference evidence="2 3" key="1">
    <citation type="journal article" date="2013" name="BMC Genomics">
        <title>Genomics-driven discovery of the pneumocandin biosynthetic gene cluster in the fungus Glarea lozoyensis.</title>
        <authorList>
            <person name="Chen L."/>
            <person name="Yue Q."/>
            <person name="Zhang X."/>
            <person name="Xiang M."/>
            <person name="Wang C."/>
            <person name="Li S."/>
            <person name="Che Y."/>
            <person name="Ortiz-Lopez F.J."/>
            <person name="Bills G.F."/>
            <person name="Liu X."/>
            <person name="An Z."/>
        </authorList>
    </citation>
    <scope>NUCLEOTIDE SEQUENCE [LARGE SCALE GENOMIC DNA]</scope>
    <source>
        <strain evidence="3">ATCC 20868 / MF5171</strain>
    </source>
</reference>
<feature type="region of interest" description="Disordered" evidence="1">
    <location>
        <begin position="455"/>
        <end position="491"/>
    </location>
</feature>
<protein>
    <recommendedName>
        <fullName evidence="4">SWIM-type domain-containing protein</fullName>
    </recommendedName>
</protein>
<dbReference type="EMBL" id="KE145359">
    <property type="protein sequence ID" value="EPE32391.1"/>
    <property type="molecule type" value="Genomic_DNA"/>
</dbReference>